<reference evidence="2 3" key="1">
    <citation type="journal article" date="2020" name="Mol. Plant">
        <title>The Chromosome-Based Rubber Tree Genome Provides New Insights into Spurge Genome Evolution and Rubber Biosynthesis.</title>
        <authorList>
            <person name="Liu J."/>
            <person name="Shi C."/>
            <person name="Shi C.C."/>
            <person name="Li W."/>
            <person name="Zhang Q.J."/>
            <person name="Zhang Y."/>
            <person name="Li K."/>
            <person name="Lu H.F."/>
            <person name="Shi C."/>
            <person name="Zhu S.T."/>
            <person name="Xiao Z.Y."/>
            <person name="Nan H."/>
            <person name="Yue Y."/>
            <person name="Zhu X.G."/>
            <person name="Wu Y."/>
            <person name="Hong X.N."/>
            <person name="Fan G.Y."/>
            <person name="Tong Y."/>
            <person name="Zhang D."/>
            <person name="Mao C.L."/>
            <person name="Liu Y.L."/>
            <person name="Hao S.J."/>
            <person name="Liu W.Q."/>
            <person name="Lv M.Q."/>
            <person name="Zhang H.B."/>
            <person name="Liu Y."/>
            <person name="Hu-Tang G.R."/>
            <person name="Wang J.P."/>
            <person name="Wang J.H."/>
            <person name="Sun Y.H."/>
            <person name="Ni S.B."/>
            <person name="Chen W.B."/>
            <person name="Zhang X.C."/>
            <person name="Jiao Y.N."/>
            <person name="Eichler E.E."/>
            <person name="Li G.H."/>
            <person name="Liu X."/>
            <person name="Gao L.Z."/>
        </authorList>
    </citation>
    <scope>NUCLEOTIDE SEQUENCE [LARGE SCALE GENOMIC DNA]</scope>
    <source>
        <strain evidence="3">cv. GT1</strain>
        <tissue evidence="2">Leaf</tissue>
    </source>
</reference>
<accession>A0A6A6LSW6</accession>
<dbReference type="PANTHER" id="PTHR46354:SF2">
    <property type="entry name" value="PROTEIN DOG1-LIKE 4"/>
    <property type="match status" value="1"/>
</dbReference>
<sequence length="128" mass="14673">MCQLNEYLQHLQKASKDYRAITGTNGVPSSSLVELTQEHMRKIDALRVKIRLEEKKVEREMERQQVAIADRKMAELVRLVASSEEWGEVRQAEGLVQVALKGVMAGLEKVMKAADYVRLRTLKGVWMF</sequence>
<feature type="domain" description="DOG1" evidence="1">
    <location>
        <begin position="1"/>
        <end position="128"/>
    </location>
</feature>
<dbReference type="AlphaFoldDB" id="A0A6A6LSW6"/>
<dbReference type="InterPro" id="IPR051886">
    <property type="entry name" value="Seed_Dev/Stress_Resp_Reg"/>
</dbReference>
<dbReference type="PROSITE" id="PS51806">
    <property type="entry name" value="DOG1"/>
    <property type="match status" value="1"/>
</dbReference>
<name>A0A6A6LSW6_HEVBR</name>
<gene>
    <name evidence="2" type="ORF">GH714_014196</name>
</gene>
<dbReference type="GO" id="GO:0006351">
    <property type="term" value="P:DNA-templated transcription"/>
    <property type="evidence" value="ECO:0007669"/>
    <property type="project" value="InterPro"/>
</dbReference>
<dbReference type="InterPro" id="IPR025422">
    <property type="entry name" value="TGA_domain"/>
</dbReference>
<dbReference type="EMBL" id="JAAGAX010000009">
    <property type="protein sequence ID" value="KAF2303156.1"/>
    <property type="molecule type" value="Genomic_DNA"/>
</dbReference>
<evidence type="ECO:0000313" key="3">
    <source>
        <dbReference type="Proteomes" id="UP000467840"/>
    </source>
</evidence>
<dbReference type="GO" id="GO:0043565">
    <property type="term" value="F:sequence-specific DNA binding"/>
    <property type="evidence" value="ECO:0007669"/>
    <property type="project" value="InterPro"/>
</dbReference>
<proteinExistence type="predicted"/>
<dbReference type="PANTHER" id="PTHR46354">
    <property type="entry name" value="DOG1 DOMAIN-CONTAINING PROTEIN"/>
    <property type="match status" value="1"/>
</dbReference>
<keyword evidence="3" id="KW-1185">Reference proteome</keyword>
<dbReference type="Proteomes" id="UP000467840">
    <property type="component" value="Chromosome 16"/>
</dbReference>
<comment type="caution">
    <text evidence="2">The sequence shown here is derived from an EMBL/GenBank/DDBJ whole genome shotgun (WGS) entry which is preliminary data.</text>
</comment>
<evidence type="ECO:0000313" key="2">
    <source>
        <dbReference type="EMBL" id="KAF2303156.1"/>
    </source>
</evidence>
<evidence type="ECO:0000259" key="1">
    <source>
        <dbReference type="PROSITE" id="PS51806"/>
    </source>
</evidence>
<organism evidence="2 3">
    <name type="scientific">Hevea brasiliensis</name>
    <name type="common">Para rubber tree</name>
    <name type="synonym">Siphonia brasiliensis</name>
    <dbReference type="NCBI Taxonomy" id="3981"/>
    <lineage>
        <taxon>Eukaryota</taxon>
        <taxon>Viridiplantae</taxon>
        <taxon>Streptophyta</taxon>
        <taxon>Embryophyta</taxon>
        <taxon>Tracheophyta</taxon>
        <taxon>Spermatophyta</taxon>
        <taxon>Magnoliopsida</taxon>
        <taxon>eudicotyledons</taxon>
        <taxon>Gunneridae</taxon>
        <taxon>Pentapetalae</taxon>
        <taxon>rosids</taxon>
        <taxon>fabids</taxon>
        <taxon>Malpighiales</taxon>
        <taxon>Euphorbiaceae</taxon>
        <taxon>Crotonoideae</taxon>
        <taxon>Micrandreae</taxon>
        <taxon>Hevea</taxon>
    </lineage>
</organism>
<protein>
    <recommendedName>
        <fullName evidence="1">DOG1 domain-containing protein</fullName>
    </recommendedName>
</protein>